<dbReference type="EMBL" id="CM003530">
    <property type="protein sequence ID" value="RCV17685.1"/>
    <property type="molecule type" value="Genomic_DNA"/>
</dbReference>
<dbReference type="AlphaFoldDB" id="A0A368QI81"/>
<evidence type="ECO:0000256" key="1">
    <source>
        <dbReference type="SAM" id="MobiDB-lite"/>
    </source>
</evidence>
<feature type="region of interest" description="Disordered" evidence="1">
    <location>
        <begin position="1"/>
        <end position="52"/>
    </location>
</feature>
<feature type="compositionally biased region" description="Pro residues" evidence="1">
    <location>
        <begin position="7"/>
        <end position="21"/>
    </location>
</feature>
<proteinExistence type="predicted"/>
<accession>A0A368QI81</accession>
<evidence type="ECO:0000313" key="2">
    <source>
        <dbReference type="EMBL" id="RCV17685.1"/>
    </source>
</evidence>
<protein>
    <submittedName>
        <fullName evidence="2">Uncharacterized protein</fullName>
    </submittedName>
</protein>
<organism evidence="2">
    <name type="scientific">Setaria italica</name>
    <name type="common">Foxtail millet</name>
    <name type="synonym">Panicum italicum</name>
    <dbReference type="NCBI Taxonomy" id="4555"/>
    <lineage>
        <taxon>Eukaryota</taxon>
        <taxon>Viridiplantae</taxon>
        <taxon>Streptophyta</taxon>
        <taxon>Embryophyta</taxon>
        <taxon>Tracheophyta</taxon>
        <taxon>Spermatophyta</taxon>
        <taxon>Magnoliopsida</taxon>
        <taxon>Liliopsida</taxon>
        <taxon>Poales</taxon>
        <taxon>Poaceae</taxon>
        <taxon>PACMAD clade</taxon>
        <taxon>Panicoideae</taxon>
        <taxon>Panicodae</taxon>
        <taxon>Paniceae</taxon>
        <taxon>Cenchrinae</taxon>
        <taxon>Setaria</taxon>
    </lineage>
</organism>
<sequence>MARTQEVPPPSPPPSSPPPCAAMPCLGTAASASTGPPQQRRGRPAGSRQSCCLTTPMPRSTLGAAEDGGGWGCGWPALEILKHGDVDWMPTLPSSRLSRVLAKSSSSSVVSIAAPRKAVIVKNWRSCSNSNWVRGQG</sequence>
<name>A0A368QI81_SETIT</name>
<reference evidence="2" key="1">
    <citation type="journal article" date="2012" name="Nat. Biotechnol.">
        <title>Reference genome sequence of the model plant Setaria.</title>
        <authorList>
            <person name="Bennetzen J.L."/>
            <person name="Schmutz J."/>
            <person name="Wang H."/>
            <person name="Percifield R."/>
            <person name="Hawkins J."/>
            <person name="Pontaroli A.C."/>
            <person name="Estep M."/>
            <person name="Feng L."/>
            <person name="Vaughn J.N."/>
            <person name="Grimwood J."/>
            <person name="Jenkins J."/>
            <person name="Barry K."/>
            <person name="Lindquist E."/>
            <person name="Hellsten U."/>
            <person name="Deshpande S."/>
            <person name="Wang X."/>
            <person name="Wu X."/>
            <person name="Mitros T."/>
            <person name="Triplett J."/>
            <person name="Yang X."/>
            <person name="Ye C.Y."/>
            <person name="Mauro-Herrera M."/>
            <person name="Wang L."/>
            <person name="Li P."/>
            <person name="Sharma M."/>
            <person name="Sharma R."/>
            <person name="Ronald P.C."/>
            <person name="Panaud O."/>
            <person name="Kellogg E.A."/>
            <person name="Brutnell T.P."/>
            <person name="Doust A.N."/>
            <person name="Tuskan G.A."/>
            <person name="Rokhsar D."/>
            <person name="Devos K.M."/>
        </authorList>
    </citation>
    <scope>NUCLEOTIDE SEQUENCE [LARGE SCALE GENOMIC DNA]</scope>
    <source>
        <strain evidence="2">Yugu1</strain>
    </source>
</reference>
<reference evidence="2" key="2">
    <citation type="submission" date="2015-07" db="EMBL/GenBank/DDBJ databases">
        <authorList>
            <person name="Noorani M."/>
        </authorList>
    </citation>
    <scope>NUCLEOTIDE SEQUENCE</scope>
    <source>
        <strain evidence="2">Yugu1</strain>
    </source>
</reference>
<gene>
    <name evidence="2" type="ORF">SETIT_3G239200v2</name>
</gene>